<dbReference type="Gene3D" id="3.40.50.300">
    <property type="entry name" value="P-loop containing nucleotide triphosphate hydrolases"/>
    <property type="match status" value="1"/>
</dbReference>
<accession>A0A2K8L328</accession>
<dbReference type="Pfam" id="PF00009">
    <property type="entry name" value="GTP_EFTU"/>
    <property type="match status" value="1"/>
</dbReference>
<organism evidence="8 9">
    <name type="scientific">Mariprofundus ferrinatatus</name>
    <dbReference type="NCBI Taxonomy" id="1921087"/>
    <lineage>
        <taxon>Bacteria</taxon>
        <taxon>Pseudomonadati</taxon>
        <taxon>Pseudomonadota</taxon>
        <taxon>Candidatius Mariprofundia</taxon>
        <taxon>Mariprofundales</taxon>
        <taxon>Mariprofundaceae</taxon>
        <taxon>Mariprofundus</taxon>
    </lineage>
</organism>
<evidence type="ECO:0000256" key="4">
    <source>
        <dbReference type="ARBA" id="ARBA00022917"/>
    </source>
</evidence>
<dbReference type="InterPro" id="IPR005517">
    <property type="entry name" value="Transl_elong_EFG/EF2_IV"/>
</dbReference>
<dbReference type="GO" id="GO:0003924">
    <property type="term" value="F:GTPase activity"/>
    <property type="evidence" value="ECO:0007669"/>
    <property type="project" value="InterPro"/>
</dbReference>
<dbReference type="Gene3D" id="2.40.30.10">
    <property type="entry name" value="Translation factors"/>
    <property type="match status" value="1"/>
</dbReference>
<dbReference type="SUPFAM" id="SSF54980">
    <property type="entry name" value="EF-G C-terminal domain-like"/>
    <property type="match status" value="2"/>
</dbReference>
<dbReference type="Pfam" id="PF00679">
    <property type="entry name" value="EFG_C"/>
    <property type="match status" value="1"/>
</dbReference>
<dbReference type="InterPro" id="IPR020568">
    <property type="entry name" value="Ribosomal_Su5_D2-typ_SF"/>
</dbReference>
<dbReference type="SMART" id="SM00889">
    <property type="entry name" value="EFG_IV"/>
    <property type="match status" value="1"/>
</dbReference>
<dbReference type="Gene3D" id="3.30.230.10">
    <property type="match status" value="1"/>
</dbReference>
<dbReference type="PROSITE" id="PS51722">
    <property type="entry name" value="G_TR_2"/>
    <property type="match status" value="1"/>
</dbReference>
<dbReference type="Pfam" id="PF22042">
    <property type="entry name" value="EF-G_D2"/>
    <property type="match status" value="1"/>
</dbReference>
<dbReference type="InterPro" id="IPR041095">
    <property type="entry name" value="EFG_II"/>
</dbReference>
<dbReference type="InterPro" id="IPR009000">
    <property type="entry name" value="Transl_B-barrel_sf"/>
</dbReference>
<sequence length="668" mass="73106">MSKLNSSQIRNIAMLDHEGAGETTLLESMLHVAGTTNRMGHIDTHNTISDFDPDEKQYEKSLYCSTISFNYNDLHFNCLDVPGSPDSIADVMTALHAAECALICVDATDGVKVNTRKVWRLAGKRGLPRIIAMTKLDADNTNFSEALAALKADFGDRCIPLYMPNGSSASFTEVHSVLHNRDASIETAAVYEEIVEAIVETDDALMERYLEGDTISEKEFVAALKGAVIDGSLYPVIPTAGEKEVGTAQLLELLSELAPAPHEIEHIVYQNDEPVSINDVKGFSAYVYHTESDEFVGRISYLRVLSGSLAAHGSFINRRSGKEEKAGHIFRVVGKEQQDIKTAVAGDLVAIPRVADMHANDIITDANTVITMDDLKLPTPMVSLAVRPKTNKDDQKLGTALHEFENDDRTFHVHSDPQTHDLIISGMSDLHLRLILGKLKRRYKVNVSTSTPRVAYMETITSSVKDVEYTHKKQSGGAGQFGRVVINVEPLPRGAGYEFVDKIHGGVIDAVFRTSVDKGVQAAMEEGVMAGYPVTDVRVTLVDGKTHTVDSKDIAFQIAGQKAFNKAFKECKPVLLEPIVTMEISVPQDHIGDIMGDLNSRRAQILATDMKGNSTIIQARAPMAEIQSYQAQLKAMTGGEGSYTIEFDHYDVVPAAIQKRILEESASS</sequence>
<dbReference type="InterPro" id="IPR000795">
    <property type="entry name" value="T_Tr_GTP-bd_dom"/>
</dbReference>
<keyword evidence="5" id="KW-0342">GTP-binding</keyword>
<dbReference type="InterPro" id="IPR035647">
    <property type="entry name" value="EFG_III/V"/>
</dbReference>
<dbReference type="GO" id="GO:0003746">
    <property type="term" value="F:translation elongation factor activity"/>
    <property type="evidence" value="ECO:0007669"/>
    <property type="project" value="UniProtKB-KW"/>
</dbReference>
<dbReference type="SUPFAM" id="SSF54211">
    <property type="entry name" value="Ribosomal protein S5 domain 2-like"/>
    <property type="match status" value="1"/>
</dbReference>
<keyword evidence="3 8" id="KW-0251">Elongation factor</keyword>
<dbReference type="InterPro" id="IPR047872">
    <property type="entry name" value="EFG_IV"/>
</dbReference>
<dbReference type="InterPro" id="IPR014721">
    <property type="entry name" value="Ribsml_uS5_D2-typ_fold_subgr"/>
</dbReference>
<dbReference type="RefSeq" id="WP_100265166.1">
    <property type="nucleotide sequence ID" value="NZ_CP018800.1"/>
</dbReference>
<proteinExistence type="predicted"/>
<gene>
    <name evidence="8" type="ORF">Ga0123462_0871</name>
</gene>
<dbReference type="FunFam" id="3.30.230.10:FF:000003">
    <property type="entry name" value="Elongation factor G"/>
    <property type="match status" value="1"/>
</dbReference>
<dbReference type="InterPro" id="IPR053905">
    <property type="entry name" value="EF-G-like_DII"/>
</dbReference>
<protein>
    <recommendedName>
        <fullName evidence="1">Elongation factor G</fullName>
    </recommendedName>
</protein>
<dbReference type="AlphaFoldDB" id="A0A2K8L328"/>
<evidence type="ECO:0000259" key="7">
    <source>
        <dbReference type="PROSITE" id="PS51722"/>
    </source>
</evidence>
<evidence type="ECO:0000256" key="5">
    <source>
        <dbReference type="ARBA" id="ARBA00023134"/>
    </source>
</evidence>
<evidence type="ECO:0000256" key="2">
    <source>
        <dbReference type="ARBA" id="ARBA00022741"/>
    </source>
</evidence>
<dbReference type="InterPro" id="IPR009022">
    <property type="entry name" value="EFG_III"/>
</dbReference>
<evidence type="ECO:0000256" key="3">
    <source>
        <dbReference type="ARBA" id="ARBA00022768"/>
    </source>
</evidence>
<keyword evidence="4" id="KW-0648">Protein biosynthesis</keyword>
<dbReference type="Proteomes" id="UP000231637">
    <property type="component" value="Chromosome"/>
</dbReference>
<dbReference type="EMBL" id="CP018800">
    <property type="protein sequence ID" value="ATX81740.1"/>
    <property type="molecule type" value="Genomic_DNA"/>
</dbReference>
<dbReference type="Pfam" id="PF03764">
    <property type="entry name" value="EFG_IV"/>
    <property type="match status" value="1"/>
</dbReference>
<keyword evidence="9" id="KW-1185">Reference proteome</keyword>
<reference evidence="8 9" key="1">
    <citation type="submission" date="2016-12" db="EMBL/GenBank/DDBJ databases">
        <title>Isolation and genomic insights into novel planktonic Zetaproteobacteria from stratified waters of the Chesapeake Bay.</title>
        <authorList>
            <person name="McAllister S.M."/>
            <person name="Kato S."/>
            <person name="Chan C.S."/>
            <person name="Chiu B.K."/>
            <person name="Field E.K."/>
        </authorList>
    </citation>
    <scope>NUCLEOTIDE SEQUENCE [LARGE SCALE GENOMIC DNA]</scope>
    <source>
        <strain evidence="8 9">CP-8</strain>
    </source>
</reference>
<dbReference type="InterPro" id="IPR000640">
    <property type="entry name" value="EFG_V-like"/>
</dbReference>
<dbReference type="CDD" id="cd03713">
    <property type="entry name" value="EFG_mtEFG_C"/>
    <property type="match status" value="1"/>
</dbReference>
<dbReference type="GO" id="GO:0005525">
    <property type="term" value="F:GTP binding"/>
    <property type="evidence" value="ECO:0007669"/>
    <property type="project" value="UniProtKB-KW"/>
</dbReference>
<dbReference type="NCBIfam" id="NF009381">
    <property type="entry name" value="PRK12740.1-5"/>
    <property type="match status" value="1"/>
</dbReference>
<dbReference type="GO" id="GO:0097216">
    <property type="term" value="F:guanosine tetraphosphate binding"/>
    <property type="evidence" value="ECO:0007669"/>
    <property type="project" value="UniProtKB-ARBA"/>
</dbReference>
<dbReference type="CDD" id="cd16262">
    <property type="entry name" value="EFG_III"/>
    <property type="match status" value="1"/>
</dbReference>
<dbReference type="GO" id="GO:0032790">
    <property type="term" value="P:ribosome disassembly"/>
    <property type="evidence" value="ECO:0007669"/>
    <property type="project" value="TreeGrafter"/>
</dbReference>
<evidence type="ECO:0000256" key="6">
    <source>
        <dbReference type="ARBA" id="ARBA00024731"/>
    </source>
</evidence>
<dbReference type="InterPro" id="IPR035649">
    <property type="entry name" value="EFG_V"/>
</dbReference>
<dbReference type="SUPFAM" id="SSF50447">
    <property type="entry name" value="Translation proteins"/>
    <property type="match status" value="1"/>
</dbReference>
<comment type="function">
    <text evidence="6">Catalyzes the GTP-dependent ribosomal translocation step during translation elongation. During this step, the ribosome changes from the pre-translocational (PRE) to the post-translocational (POST) state as the newly formed A-site-bound peptidyl-tRNA and P-site-bound deacylated tRNA move to the P and E sites, respectively. Catalyzes the coordinated movement of the two tRNA molecules, the mRNA and conformational changes in the ribosome.</text>
</comment>
<dbReference type="CDD" id="cd01434">
    <property type="entry name" value="EFG_mtEFG1_IV"/>
    <property type="match status" value="1"/>
</dbReference>
<dbReference type="Gene3D" id="3.30.70.870">
    <property type="entry name" value="Elongation Factor G (Translational Gtpase), domain 3"/>
    <property type="match status" value="1"/>
</dbReference>
<dbReference type="PRINTS" id="PR01037">
    <property type="entry name" value="TCRTETOQM"/>
</dbReference>
<dbReference type="FunFam" id="3.30.70.240:FF:000001">
    <property type="entry name" value="Elongation factor G"/>
    <property type="match status" value="1"/>
</dbReference>
<dbReference type="PANTHER" id="PTHR43261">
    <property type="entry name" value="TRANSLATION ELONGATION FACTOR G-RELATED"/>
    <property type="match status" value="1"/>
</dbReference>
<dbReference type="PANTHER" id="PTHR43261:SF6">
    <property type="entry name" value="ELONGATION FACTOR G-LIKE PROTEIN"/>
    <property type="match status" value="1"/>
</dbReference>
<dbReference type="KEGG" id="mfn:Ga0123462_0871"/>
<evidence type="ECO:0000313" key="9">
    <source>
        <dbReference type="Proteomes" id="UP000231637"/>
    </source>
</evidence>
<dbReference type="Gene3D" id="3.30.70.240">
    <property type="match status" value="1"/>
</dbReference>
<dbReference type="SMART" id="SM00838">
    <property type="entry name" value="EFG_C"/>
    <property type="match status" value="1"/>
</dbReference>
<dbReference type="OrthoDB" id="9804431at2"/>
<keyword evidence="2" id="KW-0547">Nucleotide-binding</keyword>
<evidence type="ECO:0000313" key="8">
    <source>
        <dbReference type="EMBL" id="ATX81740.1"/>
    </source>
</evidence>
<dbReference type="Pfam" id="PF14492">
    <property type="entry name" value="EFG_III"/>
    <property type="match status" value="1"/>
</dbReference>
<name>A0A2K8L328_9PROT</name>
<dbReference type="NCBIfam" id="NF009891">
    <property type="entry name" value="PRK13351.1-1"/>
    <property type="match status" value="1"/>
</dbReference>
<dbReference type="SUPFAM" id="SSF52540">
    <property type="entry name" value="P-loop containing nucleoside triphosphate hydrolases"/>
    <property type="match status" value="1"/>
</dbReference>
<dbReference type="InterPro" id="IPR027417">
    <property type="entry name" value="P-loop_NTPase"/>
</dbReference>
<evidence type="ECO:0000256" key="1">
    <source>
        <dbReference type="ARBA" id="ARBA00017872"/>
    </source>
</evidence>
<feature type="domain" description="Tr-type G" evidence="7">
    <location>
        <begin position="7"/>
        <end position="262"/>
    </location>
</feature>